<accession>A0ABQ8SUA0</accession>
<protein>
    <submittedName>
        <fullName evidence="2">Uncharacterized protein</fullName>
    </submittedName>
</protein>
<evidence type="ECO:0000313" key="3">
    <source>
        <dbReference type="Proteomes" id="UP001148838"/>
    </source>
</evidence>
<feature type="region of interest" description="Disordered" evidence="1">
    <location>
        <begin position="67"/>
        <end position="91"/>
    </location>
</feature>
<sequence length="179" mass="20096">MTIIEPSSNFVPISLQRDVIVVHRSCEIRNTVSAKDSGIRFLLASGTAEIKLNSNANLLGTWPIGTRKEVDNESDDNVLPDNSNAKENRPSGLLQIRDYPSSVTDVDDPEEFVSATYSTSLHSSEKVKEKNLQAFHGNLTEQRKRSSKPQKGILENYDLGTEDRLRIKTCGFHSYEKTW</sequence>
<name>A0ABQ8SUA0_PERAM</name>
<proteinExistence type="predicted"/>
<comment type="caution">
    <text evidence="2">The sequence shown here is derived from an EMBL/GenBank/DDBJ whole genome shotgun (WGS) entry which is preliminary data.</text>
</comment>
<organism evidence="2 3">
    <name type="scientific">Periplaneta americana</name>
    <name type="common">American cockroach</name>
    <name type="synonym">Blatta americana</name>
    <dbReference type="NCBI Taxonomy" id="6978"/>
    <lineage>
        <taxon>Eukaryota</taxon>
        <taxon>Metazoa</taxon>
        <taxon>Ecdysozoa</taxon>
        <taxon>Arthropoda</taxon>
        <taxon>Hexapoda</taxon>
        <taxon>Insecta</taxon>
        <taxon>Pterygota</taxon>
        <taxon>Neoptera</taxon>
        <taxon>Polyneoptera</taxon>
        <taxon>Dictyoptera</taxon>
        <taxon>Blattodea</taxon>
        <taxon>Blattoidea</taxon>
        <taxon>Blattidae</taxon>
        <taxon>Blattinae</taxon>
        <taxon>Periplaneta</taxon>
    </lineage>
</organism>
<reference evidence="2 3" key="1">
    <citation type="journal article" date="2022" name="Allergy">
        <title>Genome assembly and annotation of Periplaneta americana reveal a comprehensive cockroach allergen profile.</title>
        <authorList>
            <person name="Wang L."/>
            <person name="Xiong Q."/>
            <person name="Saelim N."/>
            <person name="Wang L."/>
            <person name="Nong W."/>
            <person name="Wan A.T."/>
            <person name="Shi M."/>
            <person name="Liu X."/>
            <person name="Cao Q."/>
            <person name="Hui J.H.L."/>
            <person name="Sookrung N."/>
            <person name="Leung T.F."/>
            <person name="Tungtrongchitr A."/>
            <person name="Tsui S.K.W."/>
        </authorList>
    </citation>
    <scope>NUCLEOTIDE SEQUENCE [LARGE SCALE GENOMIC DNA]</scope>
    <source>
        <strain evidence="2">PWHHKU_190912</strain>
    </source>
</reference>
<evidence type="ECO:0000313" key="2">
    <source>
        <dbReference type="EMBL" id="KAJ4437272.1"/>
    </source>
</evidence>
<gene>
    <name evidence="2" type="ORF">ANN_17409</name>
</gene>
<dbReference type="Proteomes" id="UP001148838">
    <property type="component" value="Unassembled WGS sequence"/>
</dbReference>
<evidence type="ECO:0000256" key="1">
    <source>
        <dbReference type="SAM" id="MobiDB-lite"/>
    </source>
</evidence>
<keyword evidence="3" id="KW-1185">Reference proteome</keyword>
<dbReference type="EMBL" id="JAJSOF020000021">
    <property type="protein sequence ID" value="KAJ4437272.1"/>
    <property type="molecule type" value="Genomic_DNA"/>
</dbReference>